<dbReference type="Pfam" id="PF00383">
    <property type="entry name" value="dCMP_cyt_deam_1"/>
    <property type="match status" value="1"/>
</dbReference>
<comment type="similarity">
    <text evidence="3 13">Belongs to the cytidine and deoxycytidylate deaminase family.</text>
</comment>
<keyword evidence="7 12" id="KW-0862">Zinc</keyword>
<dbReference type="GO" id="GO:0072527">
    <property type="term" value="P:pyrimidine-containing compound metabolic process"/>
    <property type="evidence" value="ECO:0007669"/>
    <property type="project" value="UniProtKB-ARBA"/>
</dbReference>
<comment type="catalytic activity">
    <reaction evidence="9 13">
        <text>cytidine + H2O + H(+) = uridine + NH4(+)</text>
        <dbReference type="Rhea" id="RHEA:16069"/>
        <dbReference type="ChEBI" id="CHEBI:15377"/>
        <dbReference type="ChEBI" id="CHEBI:15378"/>
        <dbReference type="ChEBI" id="CHEBI:16704"/>
        <dbReference type="ChEBI" id="CHEBI:17562"/>
        <dbReference type="ChEBI" id="CHEBI:28938"/>
        <dbReference type="EC" id="3.5.4.5"/>
    </reaction>
</comment>
<dbReference type="PANTHER" id="PTHR11644:SF2">
    <property type="entry name" value="CYTIDINE DEAMINASE"/>
    <property type="match status" value="1"/>
</dbReference>
<evidence type="ECO:0000256" key="1">
    <source>
        <dbReference type="ARBA" id="ARBA00001947"/>
    </source>
</evidence>
<dbReference type="InterPro" id="IPR006262">
    <property type="entry name" value="Cyt_deam_tetra"/>
</dbReference>
<name>A0A8J2WE01_9CRUS</name>
<evidence type="ECO:0000256" key="13">
    <source>
        <dbReference type="RuleBase" id="RU364006"/>
    </source>
</evidence>
<evidence type="ECO:0000256" key="8">
    <source>
        <dbReference type="ARBA" id="ARBA00032005"/>
    </source>
</evidence>
<protein>
    <recommendedName>
        <fullName evidence="4 13">Cytidine deaminase</fullName>
        <ecNumber evidence="4 13">3.5.4.5</ecNumber>
    </recommendedName>
    <alternativeName>
        <fullName evidence="8 13">Cytidine aminohydrolase</fullName>
    </alternativeName>
</protein>
<dbReference type="EC" id="3.5.4.5" evidence="4 13"/>
<dbReference type="FunFam" id="3.40.140.10:FF:000008">
    <property type="entry name" value="Cytidine deaminase"/>
    <property type="match status" value="1"/>
</dbReference>
<feature type="domain" description="CMP/dCMP-type deaminase" evidence="14">
    <location>
        <begin position="15"/>
        <end position="142"/>
    </location>
</feature>
<comment type="function">
    <text evidence="2 13">This enzyme scavenges exogenous and endogenous cytidine and 2'-deoxycytidine for UMP synthesis.</text>
</comment>
<dbReference type="GO" id="GO:0042802">
    <property type="term" value="F:identical protein binding"/>
    <property type="evidence" value="ECO:0007669"/>
    <property type="project" value="UniProtKB-ARBA"/>
</dbReference>
<dbReference type="AlphaFoldDB" id="A0A8J2WE01"/>
<dbReference type="InterPro" id="IPR002125">
    <property type="entry name" value="CMP_dCMP_dom"/>
</dbReference>
<evidence type="ECO:0000256" key="7">
    <source>
        <dbReference type="ARBA" id="ARBA00022833"/>
    </source>
</evidence>
<dbReference type="NCBIfam" id="TIGR01354">
    <property type="entry name" value="cyt_deam_tetra"/>
    <property type="match status" value="1"/>
</dbReference>
<dbReference type="NCBIfam" id="NF004064">
    <property type="entry name" value="PRK05578.1"/>
    <property type="match status" value="1"/>
</dbReference>
<dbReference type="OrthoDB" id="414540at2759"/>
<evidence type="ECO:0000256" key="10">
    <source>
        <dbReference type="PIRSR" id="PIRSR606262-1"/>
    </source>
</evidence>
<reference evidence="15" key="1">
    <citation type="submission" date="2021-11" db="EMBL/GenBank/DDBJ databases">
        <authorList>
            <person name="Schell T."/>
        </authorList>
    </citation>
    <scope>NUCLEOTIDE SEQUENCE</scope>
    <source>
        <strain evidence="15">M5</strain>
    </source>
</reference>
<dbReference type="InterPro" id="IPR050202">
    <property type="entry name" value="Cyt/Deoxycyt_deaminase"/>
</dbReference>
<evidence type="ECO:0000256" key="6">
    <source>
        <dbReference type="ARBA" id="ARBA00022801"/>
    </source>
</evidence>
<dbReference type="GO" id="GO:0008270">
    <property type="term" value="F:zinc ion binding"/>
    <property type="evidence" value="ECO:0007669"/>
    <property type="project" value="UniProtKB-UniRule"/>
</dbReference>
<feature type="binding site" evidence="11">
    <location>
        <begin position="56"/>
        <end position="62"/>
    </location>
    <ligand>
        <name>substrate</name>
    </ligand>
</feature>
<feature type="binding site" evidence="12">
    <location>
        <position position="67"/>
    </location>
    <ligand>
        <name>Zn(2+)</name>
        <dbReference type="ChEBI" id="CHEBI:29105"/>
        <note>catalytic</note>
    </ligand>
</feature>
<comment type="catalytic activity">
    <reaction evidence="13">
        <text>2'-deoxycytidine + H2O + H(+) = 2'-deoxyuridine + NH4(+)</text>
        <dbReference type="Rhea" id="RHEA:13433"/>
        <dbReference type="ChEBI" id="CHEBI:15377"/>
        <dbReference type="ChEBI" id="CHEBI:15378"/>
        <dbReference type="ChEBI" id="CHEBI:15698"/>
        <dbReference type="ChEBI" id="CHEBI:16450"/>
        <dbReference type="ChEBI" id="CHEBI:28938"/>
        <dbReference type="EC" id="3.5.4.5"/>
    </reaction>
</comment>
<feature type="binding site" evidence="12">
    <location>
        <position position="104"/>
    </location>
    <ligand>
        <name>Zn(2+)</name>
        <dbReference type="ChEBI" id="CHEBI:29105"/>
        <note>catalytic</note>
    </ligand>
</feature>
<keyword evidence="16" id="KW-1185">Reference proteome</keyword>
<evidence type="ECO:0000313" key="15">
    <source>
        <dbReference type="EMBL" id="CAH0103574.1"/>
    </source>
</evidence>
<dbReference type="Gene3D" id="3.40.140.10">
    <property type="entry name" value="Cytidine Deaminase, domain 2"/>
    <property type="match status" value="1"/>
</dbReference>
<dbReference type="GO" id="GO:0004126">
    <property type="term" value="F:cytidine deaminase activity"/>
    <property type="evidence" value="ECO:0007669"/>
    <property type="project" value="UniProtKB-UniRule"/>
</dbReference>
<dbReference type="SUPFAM" id="SSF53927">
    <property type="entry name" value="Cytidine deaminase-like"/>
    <property type="match status" value="1"/>
</dbReference>
<sequence length="148" mass="16073">MGDCGTEVEFDLLDLAIQKIINKAKAVREKAYCPYSKFSVGAALLCDDGTIIDGCNVENVSYGLTICAERTAICKAVSQGQKVFKCIAICAEMKDKFVGPCGACRQVLAEFNLNLDVYLCKPNNEIVKTSVAQLLPLSFTPIWVSFSS</sequence>
<dbReference type="EMBL" id="CAKKLH010000112">
    <property type="protein sequence ID" value="CAH0103574.1"/>
    <property type="molecule type" value="Genomic_DNA"/>
</dbReference>
<evidence type="ECO:0000256" key="11">
    <source>
        <dbReference type="PIRSR" id="PIRSR606262-2"/>
    </source>
</evidence>
<keyword evidence="5 12" id="KW-0479">Metal-binding</keyword>
<dbReference type="PANTHER" id="PTHR11644">
    <property type="entry name" value="CYTIDINE DEAMINASE"/>
    <property type="match status" value="1"/>
</dbReference>
<evidence type="ECO:0000256" key="4">
    <source>
        <dbReference type="ARBA" id="ARBA00012783"/>
    </source>
</evidence>
<feature type="active site" description="Proton donor" evidence="10">
    <location>
        <position position="69"/>
    </location>
</feature>
<comment type="cofactor">
    <cofactor evidence="1 12 13">
        <name>Zn(2+)</name>
        <dbReference type="ChEBI" id="CHEBI:29105"/>
    </cofactor>
</comment>
<dbReference type="PROSITE" id="PS00903">
    <property type="entry name" value="CYT_DCMP_DEAMINASES_1"/>
    <property type="match status" value="1"/>
</dbReference>
<comment type="caution">
    <text evidence="15">The sequence shown here is derived from an EMBL/GenBank/DDBJ whole genome shotgun (WGS) entry which is preliminary data.</text>
</comment>
<feature type="binding site" evidence="12">
    <location>
        <position position="101"/>
    </location>
    <ligand>
        <name>Zn(2+)</name>
        <dbReference type="ChEBI" id="CHEBI:29105"/>
        <note>catalytic</note>
    </ligand>
</feature>
<dbReference type="GO" id="GO:0005829">
    <property type="term" value="C:cytosol"/>
    <property type="evidence" value="ECO:0007669"/>
    <property type="project" value="TreeGrafter"/>
</dbReference>
<gene>
    <name evidence="15" type="ORF">DGAL_LOCUS6149</name>
</gene>
<evidence type="ECO:0000256" key="9">
    <source>
        <dbReference type="ARBA" id="ARBA00049558"/>
    </source>
</evidence>
<dbReference type="GO" id="GO:0055086">
    <property type="term" value="P:nucleobase-containing small molecule metabolic process"/>
    <property type="evidence" value="ECO:0007669"/>
    <property type="project" value="UniProtKB-ARBA"/>
</dbReference>
<dbReference type="PROSITE" id="PS51747">
    <property type="entry name" value="CYT_DCMP_DEAMINASES_2"/>
    <property type="match status" value="1"/>
</dbReference>
<evidence type="ECO:0000256" key="3">
    <source>
        <dbReference type="ARBA" id="ARBA00006576"/>
    </source>
</evidence>
<dbReference type="InterPro" id="IPR016193">
    <property type="entry name" value="Cytidine_deaminase-like"/>
</dbReference>
<proteinExistence type="inferred from homology"/>
<organism evidence="15 16">
    <name type="scientific">Daphnia galeata</name>
    <dbReference type="NCBI Taxonomy" id="27404"/>
    <lineage>
        <taxon>Eukaryota</taxon>
        <taxon>Metazoa</taxon>
        <taxon>Ecdysozoa</taxon>
        <taxon>Arthropoda</taxon>
        <taxon>Crustacea</taxon>
        <taxon>Branchiopoda</taxon>
        <taxon>Diplostraca</taxon>
        <taxon>Cladocera</taxon>
        <taxon>Anomopoda</taxon>
        <taxon>Daphniidae</taxon>
        <taxon>Daphnia</taxon>
    </lineage>
</organism>
<evidence type="ECO:0000256" key="2">
    <source>
        <dbReference type="ARBA" id="ARBA00003949"/>
    </source>
</evidence>
<evidence type="ECO:0000256" key="5">
    <source>
        <dbReference type="ARBA" id="ARBA00022723"/>
    </source>
</evidence>
<accession>A0A8J2WE01</accession>
<evidence type="ECO:0000259" key="14">
    <source>
        <dbReference type="PROSITE" id="PS51747"/>
    </source>
</evidence>
<evidence type="ECO:0000313" key="16">
    <source>
        <dbReference type="Proteomes" id="UP000789390"/>
    </source>
</evidence>
<dbReference type="Proteomes" id="UP000789390">
    <property type="component" value="Unassembled WGS sequence"/>
</dbReference>
<dbReference type="InterPro" id="IPR016192">
    <property type="entry name" value="APOBEC/CMP_deaminase_Zn-bd"/>
</dbReference>
<keyword evidence="6 13" id="KW-0378">Hydrolase</keyword>
<evidence type="ECO:0000256" key="12">
    <source>
        <dbReference type="PIRSR" id="PIRSR606262-3"/>
    </source>
</evidence>
<dbReference type="CDD" id="cd01283">
    <property type="entry name" value="cytidine_deaminase"/>
    <property type="match status" value="1"/>
</dbReference>